<feature type="compositionally biased region" description="Basic residues" evidence="1">
    <location>
        <begin position="140"/>
        <end position="155"/>
    </location>
</feature>
<keyword evidence="2" id="KW-0812">Transmembrane</keyword>
<feature type="transmembrane region" description="Helical" evidence="2">
    <location>
        <begin position="46"/>
        <end position="65"/>
    </location>
</feature>
<protein>
    <recommendedName>
        <fullName evidence="5">DUF2637 domain-containing protein</fullName>
    </recommendedName>
</protein>
<accession>A0ABN8UU22</accession>
<feature type="compositionally biased region" description="Basic and acidic residues" evidence="1">
    <location>
        <begin position="130"/>
        <end position="139"/>
    </location>
</feature>
<dbReference type="RefSeq" id="WP_104011565.1">
    <property type="nucleotide sequence ID" value="NZ_CAKXYP010000002.1"/>
</dbReference>
<sequence length="163" mass="18234">MRSGWVGAVLTAGLVLWFGWGLAGLVSLGCEWDARGCAVPDGGGKYFAAIMAAPWPLGFMAKAGFYRRDWRLTLSFPAGAVPGAAVTLGMGTSAGHWAAAFLLLLFGTLVPWLTRYTTDEARAARRHERERRAREERRERARVRRRERRRERRRSSAAQRDVT</sequence>
<keyword evidence="2" id="KW-1133">Transmembrane helix</keyword>
<evidence type="ECO:0000313" key="3">
    <source>
        <dbReference type="EMBL" id="CAH9413760.1"/>
    </source>
</evidence>
<gene>
    <name evidence="3" type="ORF">SGL43_00759</name>
</gene>
<proteinExistence type="predicted"/>
<reference evidence="3" key="1">
    <citation type="submission" date="2022-03" db="EMBL/GenBank/DDBJ databases">
        <authorList>
            <person name="Leyn A S."/>
        </authorList>
    </citation>
    <scope>NUCLEOTIDE SEQUENCE</scope>
    <source>
        <strain evidence="3">Streptomyces globisporus 4-3</strain>
    </source>
</reference>
<comment type="caution">
    <text evidence="3">The sequence shown here is derived from an EMBL/GenBank/DDBJ whole genome shotgun (WGS) entry which is preliminary data.</text>
</comment>
<feature type="region of interest" description="Disordered" evidence="1">
    <location>
        <begin position="124"/>
        <end position="163"/>
    </location>
</feature>
<dbReference type="PROSITE" id="PS51257">
    <property type="entry name" value="PROKAR_LIPOPROTEIN"/>
    <property type="match status" value="1"/>
</dbReference>
<organism evidence="3 4">
    <name type="scientific">Streptomyces globisporus</name>
    <dbReference type="NCBI Taxonomy" id="1908"/>
    <lineage>
        <taxon>Bacteria</taxon>
        <taxon>Bacillati</taxon>
        <taxon>Actinomycetota</taxon>
        <taxon>Actinomycetes</taxon>
        <taxon>Kitasatosporales</taxon>
        <taxon>Streptomycetaceae</taxon>
        <taxon>Streptomyces</taxon>
    </lineage>
</organism>
<keyword evidence="2" id="KW-0472">Membrane</keyword>
<evidence type="ECO:0000256" key="1">
    <source>
        <dbReference type="SAM" id="MobiDB-lite"/>
    </source>
</evidence>
<feature type="transmembrane region" description="Helical" evidence="2">
    <location>
        <begin position="97"/>
        <end position="116"/>
    </location>
</feature>
<dbReference type="Proteomes" id="UP001154015">
    <property type="component" value="Unassembled WGS sequence"/>
</dbReference>
<evidence type="ECO:0000256" key="2">
    <source>
        <dbReference type="SAM" id="Phobius"/>
    </source>
</evidence>
<name>A0ABN8UU22_STRGL</name>
<dbReference type="EMBL" id="CAKXYP010000002">
    <property type="protein sequence ID" value="CAH9413760.1"/>
    <property type="molecule type" value="Genomic_DNA"/>
</dbReference>
<evidence type="ECO:0008006" key="5">
    <source>
        <dbReference type="Google" id="ProtNLM"/>
    </source>
</evidence>
<feature type="transmembrane region" description="Helical" evidence="2">
    <location>
        <begin position="72"/>
        <end position="91"/>
    </location>
</feature>
<evidence type="ECO:0000313" key="4">
    <source>
        <dbReference type="Proteomes" id="UP001154015"/>
    </source>
</evidence>
<keyword evidence="4" id="KW-1185">Reference proteome</keyword>